<reference evidence="2" key="1">
    <citation type="journal article" date="2015" name="Nature">
        <title>Complex archaea that bridge the gap between prokaryotes and eukaryotes.</title>
        <authorList>
            <person name="Spang A."/>
            <person name="Saw J.H."/>
            <person name="Jorgensen S.L."/>
            <person name="Zaremba-Niedzwiedzka K."/>
            <person name="Martijn J."/>
            <person name="Lind A.E."/>
            <person name="van Eijk R."/>
            <person name="Schleper C."/>
            <person name="Guy L."/>
            <person name="Ettema T.J."/>
        </authorList>
    </citation>
    <scope>NUCLEOTIDE SEQUENCE</scope>
</reference>
<sequence length="83" mass="9275">MSDLCQACDRELWTDEDEFESAPPIPGIGICRACTRSALLYAARQAQGRPHPLPDNWDKPETIPMDTTPRTIPVEPTRADSHD</sequence>
<organism evidence="2">
    <name type="scientific">marine sediment metagenome</name>
    <dbReference type="NCBI Taxonomy" id="412755"/>
    <lineage>
        <taxon>unclassified sequences</taxon>
        <taxon>metagenomes</taxon>
        <taxon>ecological metagenomes</taxon>
    </lineage>
</organism>
<feature type="region of interest" description="Disordered" evidence="1">
    <location>
        <begin position="46"/>
        <end position="83"/>
    </location>
</feature>
<name>A0A0F9LGD3_9ZZZZ</name>
<proteinExistence type="predicted"/>
<dbReference type="AlphaFoldDB" id="A0A0F9LGD3"/>
<protein>
    <submittedName>
        <fullName evidence="2">Uncharacterized protein</fullName>
    </submittedName>
</protein>
<evidence type="ECO:0000313" key="2">
    <source>
        <dbReference type="EMBL" id="KKM26515.1"/>
    </source>
</evidence>
<dbReference type="EMBL" id="LAZR01012499">
    <property type="protein sequence ID" value="KKM26515.1"/>
    <property type="molecule type" value="Genomic_DNA"/>
</dbReference>
<comment type="caution">
    <text evidence="2">The sequence shown here is derived from an EMBL/GenBank/DDBJ whole genome shotgun (WGS) entry which is preliminary data.</text>
</comment>
<accession>A0A0F9LGD3</accession>
<evidence type="ECO:0000256" key="1">
    <source>
        <dbReference type="SAM" id="MobiDB-lite"/>
    </source>
</evidence>
<gene>
    <name evidence="2" type="ORF">LCGC14_1584040</name>
</gene>